<feature type="signal peptide" evidence="1">
    <location>
        <begin position="1"/>
        <end position="24"/>
    </location>
</feature>
<keyword evidence="3" id="KW-1185">Reference proteome</keyword>
<dbReference type="Proteomes" id="UP001230156">
    <property type="component" value="Unassembled WGS sequence"/>
</dbReference>
<gene>
    <name evidence="2" type="ORF">Q8A70_21420</name>
</gene>
<evidence type="ECO:0000313" key="3">
    <source>
        <dbReference type="Proteomes" id="UP001230156"/>
    </source>
</evidence>
<dbReference type="RefSeq" id="WP_379959296.1">
    <property type="nucleotide sequence ID" value="NZ_JAUYVI010000006.1"/>
</dbReference>
<dbReference type="EMBL" id="JAUYVI010000006">
    <property type="protein sequence ID" value="MDQ7250265.1"/>
    <property type="molecule type" value="Genomic_DNA"/>
</dbReference>
<keyword evidence="1" id="KW-0732">Signal</keyword>
<evidence type="ECO:0000256" key="1">
    <source>
        <dbReference type="SAM" id="SignalP"/>
    </source>
</evidence>
<accession>A0ABU0YRA8</accession>
<feature type="chain" id="PRO_5046864459" description="Lipoprotein" evidence="1">
    <location>
        <begin position="25"/>
        <end position="118"/>
    </location>
</feature>
<comment type="caution">
    <text evidence="2">The sequence shown here is derived from an EMBL/GenBank/DDBJ whole genome shotgun (WGS) entry which is preliminary data.</text>
</comment>
<evidence type="ECO:0000313" key="2">
    <source>
        <dbReference type="EMBL" id="MDQ7250265.1"/>
    </source>
</evidence>
<protein>
    <recommendedName>
        <fullName evidence="4">Lipoprotein</fullName>
    </recommendedName>
</protein>
<proteinExistence type="predicted"/>
<name>A0ABU0YRA8_9PROT</name>
<reference evidence="3" key="1">
    <citation type="submission" date="2023-08" db="EMBL/GenBank/DDBJ databases">
        <title>Rhodospirillaceae gen. nov., a novel taxon isolated from the Yangtze River Yuezi River estuary sludge.</title>
        <authorList>
            <person name="Ruan L."/>
        </authorList>
    </citation>
    <scope>NUCLEOTIDE SEQUENCE [LARGE SCALE GENOMIC DNA]</scope>
    <source>
        <strain evidence="3">R-7</strain>
    </source>
</reference>
<sequence>MRISAKQILGAAAVSIAALLGACAGRPAAPVQVNQADDVDKSCHELMQELNHNDYRMARLVRESNHVKAGNADVAAGDAFFFPPVLVAYDKGKAQNIELRSLQERNKKLTQLAVDKDC</sequence>
<dbReference type="PROSITE" id="PS51257">
    <property type="entry name" value="PROKAR_LIPOPROTEIN"/>
    <property type="match status" value="1"/>
</dbReference>
<organism evidence="2 3">
    <name type="scientific">Dongia sedimenti</name>
    <dbReference type="NCBI Taxonomy" id="3064282"/>
    <lineage>
        <taxon>Bacteria</taxon>
        <taxon>Pseudomonadati</taxon>
        <taxon>Pseudomonadota</taxon>
        <taxon>Alphaproteobacteria</taxon>
        <taxon>Rhodospirillales</taxon>
        <taxon>Dongiaceae</taxon>
        <taxon>Dongia</taxon>
    </lineage>
</organism>
<evidence type="ECO:0008006" key="4">
    <source>
        <dbReference type="Google" id="ProtNLM"/>
    </source>
</evidence>